<feature type="region of interest" description="Disordered" evidence="1">
    <location>
        <begin position="1"/>
        <end position="38"/>
    </location>
</feature>
<organism evidence="3 4">
    <name type="scientific">Bimuria novae-zelandiae CBS 107.79</name>
    <dbReference type="NCBI Taxonomy" id="1447943"/>
    <lineage>
        <taxon>Eukaryota</taxon>
        <taxon>Fungi</taxon>
        <taxon>Dikarya</taxon>
        <taxon>Ascomycota</taxon>
        <taxon>Pezizomycotina</taxon>
        <taxon>Dothideomycetes</taxon>
        <taxon>Pleosporomycetidae</taxon>
        <taxon>Pleosporales</taxon>
        <taxon>Massarineae</taxon>
        <taxon>Didymosphaeriaceae</taxon>
        <taxon>Bimuria</taxon>
    </lineage>
</organism>
<gene>
    <name evidence="3" type="ORF">BU23DRAFT_461771</name>
</gene>
<name>A0A6A5VB87_9PLEO</name>
<dbReference type="AlphaFoldDB" id="A0A6A5VB87"/>
<keyword evidence="4" id="KW-1185">Reference proteome</keyword>
<accession>A0A6A5VB87</accession>
<evidence type="ECO:0000313" key="3">
    <source>
        <dbReference type="EMBL" id="KAF1974411.1"/>
    </source>
</evidence>
<dbReference type="Proteomes" id="UP000800036">
    <property type="component" value="Unassembled WGS sequence"/>
</dbReference>
<reference evidence="3" key="1">
    <citation type="journal article" date="2020" name="Stud. Mycol.">
        <title>101 Dothideomycetes genomes: a test case for predicting lifestyles and emergence of pathogens.</title>
        <authorList>
            <person name="Haridas S."/>
            <person name="Albert R."/>
            <person name="Binder M."/>
            <person name="Bloem J."/>
            <person name="Labutti K."/>
            <person name="Salamov A."/>
            <person name="Andreopoulos B."/>
            <person name="Baker S."/>
            <person name="Barry K."/>
            <person name="Bills G."/>
            <person name="Bluhm B."/>
            <person name="Cannon C."/>
            <person name="Castanera R."/>
            <person name="Culley D."/>
            <person name="Daum C."/>
            <person name="Ezra D."/>
            <person name="Gonzalez J."/>
            <person name="Henrissat B."/>
            <person name="Kuo A."/>
            <person name="Liang C."/>
            <person name="Lipzen A."/>
            <person name="Lutzoni F."/>
            <person name="Magnuson J."/>
            <person name="Mondo S."/>
            <person name="Nolan M."/>
            <person name="Ohm R."/>
            <person name="Pangilinan J."/>
            <person name="Park H.-J."/>
            <person name="Ramirez L."/>
            <person name="Alfaro M."/>
            <person name="Sun H."/>
            <person name="Tritt A."/>
            <person name="Yoshinaga Y."/>
            <person name="Zwiers L.-H."/>
            <person name="Turgeon B."/>
            <person name="Goodwin S."/>
            <person name="Spatafora J."/>
            <person name="Crous P."/>
            <person name="Grigoriev I."/>
        </authorList>
    </citation>
    <scope>NUCLEOTIDE SEQUENCE</scope>
    <source>
        <strain evidence="3">CBS 107.79</strain>
    </source>
</reference>
<dbReference type="EMBL" id="ML976675">
    <property type="protein sequence ID" value="KAF1974411.1"/>
    <property type="molecule type" value="Genomic_DNA"/>
</dbReference>
<sequence length="461" mass="53333">MSWSSEALYTSRPQTSDSSHLPGSPRLRNSPPPSQSPSLTGAFTRALIWEQYLRVFVEHLKRWVSSHDSSTFFRGTIGVLAAENIQLGKSVRCVLTYPNPHTAQKQTTIRLFPPRKEDARYVMVVRCASGWMSAREFFNKEYFLQLQADRKAKELKQTWAKEIQPSIFGEGKPAKDIKSHPQAQPEHRHTVSISPLFHQFLELPQEIQDMIWVTAAGLTGMYRPCRHRTSDFPVPHIHENFYSKPKSPISVSTMLRVCKSLNAHMTPWIYRTTRFQFELTGFTNFLWVSGPTNRTHLRRVTFKFSSLAPLHCLRWLSPDPMFMLFDPPAYTSPHGLQYFWRCQIQDLARELHLHTLTLDLSGVPLQHVQMVVRILEQAFGSVKFVKFQDDGKPIDEGHWRLEGLKVRKTWRQIAREWFTAYKASQGYMSDARRSKTVAELERDMDAESEFFDAVAEGVQTC</sequence>
<dbReference type="Pfam" id="PF20150">
    <property type="entry name" value="2EXR"/>
    <property type="match status" value="1"/>
</dbReference>
<feature type="domain" description="2EXR" evidence="2">
    <location>
        <begin position="197"/>
        <end position="278"/>
    </location>
</feature>
<evidence type="ECO:0000313" key="4">
    <source>
        <dbReference type="Proteomes" id="UP000800036"/>
    </source>
</evidence>
<dbReference type="InterPro" id="IPR045518">
    <property type="entry name" value="2EXR"/>
</dbReference>
<dbReference type="OrthoDB" id="3796222at2759"/>
<feature type="compositionally biased region" description="Polar residues" evidence="1">
    <location>
        <begin position="1"/>
        <end position="21"/>
    </location>
</feature>
<evidence type="ECO:0000256" key="1">
    <source>
        <dbReference type="SAM" id="MobiDB-lite"/>
    </source>
</evidence>
<protein>
    <recommendedName>
        <fullName evidence="2">2EXR domain-containing protein</fullName>
    </recommendedName>
</protein>
<evidence type="ECO:0000259" key="2">
    <source>
        <dbReference type="Pfam" id="PF20150"/>
    </source>
</evidence>
<proteinExistence type="predicted"/>